<feature type="region of interest" description="Disordered" evidence="1">
    <location>
        <begin position="355"/>
        <end position="404"/>
    </location>
</feature>
<evidence type="ECO:0000259" key="2">
    <source>
        <dbReference type="Pfam" id="PF14111"/>
    </source>
</evidence>
<dbReference type="Pfam" id="PF14111">
    <property type="entry name" value="DUF4283"/>
    <property type="match status" value="1"/>
</dbReference>
<keyword evidence="4" id="KW-1185">Reference proteome</keyword>
<feature type="non-terminal residue" evidence="3">
    <location>
        <position position="1"/>
    </location>
</feature>
<dbReference type="KEGG" id="eus:EUTSA_v10029298mg"/>
<dbReference type="InterPro" id="IPR025558">
    <property type="entry name" value="DUF4283"/>
</dbReference>
<organism evidence="3 4">
    <name type="scientific">Eutrema salsugineum</name>
    <name type="common">Saltwater cress</name>
    <name type="synonym">Sisymbrium salsugineum</name>
    <dbReference type="NCBI Taxonomy" id="72664"/>
    <lineage>
        <taxon>Eukaryota</taxon>
        <taxon>Viridiplantae</taxon>
        <taxon>Streptophyta</taxon>
        <taxon>Embryophyta</taxon>
        <taxon>Tracheophyta</taxon>
        <taxon>Spermatophyta</taxon>
        <taxon>Magnoliopsida</taxon>
        <taxon>eudicotyledons</taxon>
        <taxon>Gunneridae</taxon>
        <taxon>Pentapetalae</taxon>
        <taxon>rosids</taxon>
        <taxon>malvids</taxon>
        <taxon>Brassicales</taxon>
        <taxon>Brassicaceae</taxon>
        <taxon>Eutremeae</taxon>
        <taxon>Eutrema</taxon>
    </lineage>
</organism>
<gene>
    <name evidence="3" type="ORF">EUTSA_v10029298mg</name>
</gene>
<name>V4KLB9_EUTSA</name>
<evidence type="ECO:0000256" key="1">
    <source>
        <dbReference type="SAM" id="MobiDB-lite"/>
    </source>
</evidence>
<sequence>ERNSMYGASTLNWPALSVGNQPRHQKNLMAPSRVSKNLESDEVLKACSRKYPWAAKMDQSLRNLNRVTMPEFMEDGTPLGLENQKEFVVGQFYRCAAPSGGLVHAVVNRIWGRKCRIFSRKEGESSYLFHIPDEATRKCILQRGLWHVDDCLMFVSACQLYSIKGIKWIASGIGEPMLTSRPWLDPTQMGEAKILVEVKLDKPFPQRVALEESCETITMVDVSRCLGIGKEKVDMAVVSNPISNDTCSLPIARDAIAPKETVSTLETRSQSNILLGHESVIPVSKIAAIPAVKGTPTSASRFSSPPVGTGPIINKNSTILASTTEVTNSEQVVSPSIPSVGLRKTLSSGALGKNRFASLESSDEDSLEEEDNSVTNDDPDPEILTPSGKRNLRDRPVKPPAKAKECSGTLSQLVVATAIEVTEEVVANRATEDALLMNRSGKSVLSNLLYLS</sequence>
<dbReference type="eggNOG" id="KOG1075">
    <property type="taxonomic scope" value="Eukaryota"/>
</dbReference>
<evidence type="ECO:0000313" key="4">
    <source>
        <dbReference type="Proteomes" id="UP000030689"/>
    </source>
</evidence>
<dbReference type="PANTHER" id="PTHR31286:SF63">
    <property type="entry name" value="DUF4283 DOMAIN-CONTAINING PROTEIN"/>
    <property type="match status" value="1"/>
</dbReference>
<dbReference type="Gramene" id="ESQ38705">
    <property type="protein sequence ID" value="ESQ38705"/>
    <property type="gene ID" value="EUTSA_v10029298mg"/>
</dbReference>
<dbReference type="PANTHER" id="PTHR31286">
    <property type="entry name" value="GLYCINE-RICH CELL WALL STRUCTURAL PROTEIN 1.8-LIKE"/>
    <property type="match status" value="1"/>
</dbReference>
<reference evidence="3 4" key="1">
    <citation type="journal article" date="2013" name="Front. Plant Sci.">
        <title>The Reference Genome of the Halophytic Plant Eutrema salsugineum.</title>
        <authorList>
            <person name="Yang R."/>
            <person name="Jarvis D.E."/>
            <person name="Chen H."/>
            <person name="Beilstein M.A."/>
            <person name="Grimwood J."/>
            <person name="Jenkins J."/>
            <person name="Shu S."/>
            <person name="Prochnik S."/>
            <person name="Xin M."/>
            <person name="Ma C."/>
            <person name="Schmutz J."/>
            <person name="Wing R.A."/>
            <person name="Mitchell-Olds T."/>
            <person name="Schumaker K.S."/>
            <person name="Wang X."/>
        </authorList>
    </citation>
    <scope>NUCLEOTIDE SEQUENCE [LARGE SCALE GENOMIC DNA]</scope>
</reference>
<dbReference type="EMBL" id="KI517537">
    <property type="protein sequence ID" value="ESQ38705.1"/>
    <property type="molecule type" value="Genomic_DNA"/>
</dbReference>
<dbReference type="AlphaFoldDB" id="V4KLB9"/>
<proteinExistence type="predicted"/>
<feature type="compositionally biased region" description="Acidic residues" evidence="1">
    <location>
        <begin position="361"/>
        <end position="381"/>
    </location>
</feature>
<evidence type="ECO:0000313" key="3">
    <source>
        <dbReference type="EMBL" id="ESQ38705.1"/>
    </source>
</evidence>
<feature type="domain" description="DUF4283" evidence="2">
    <location>
        <begin position="82"/>
        <end position="155"/>
    </location>
</feature>
<dbReference type="Proteomes" id="UP000030689">
    <property type="component" value="Unassembled WGS sequence"/>
</dbReference>
<accession>V4KLB9</accession>
<dbReference type="InterPro" id="IPR040256">
    <property type="entry name" value="At4g02000-like"/>
</dbReference>
<protein>
    <recommendedName>
        <fullName evidence="2">DUF4283 domain-containing protein</fullName>
    </recommendedName>
</protein>
<feature type="compositionally biased region" description="Basic and acidic residues" evidence="1">
    <location>
        <begin position="391"/>
        <end position="404"/>
    </location>
</feature>